<protein>
    <recommendedName>
        <fullName evidence="3">Arylcarboxylate reductase</fullName>
    </recommendedName>
</protein>
<dbReference type="SUPFAM" id="SSF56801">
    <property type="entry name" value="Acetyl-CoA synthetase-like"/>
    <property type="match status" value="1"/>
</dbReference>
<dbReference type="Proteomes" id="UP001201873">
    <property type="component" value="Unassembled WGS sequence"/>
</dbReference>
<sequence>MPATLGSAARARYAALTEQWLAEDLDAWTARVVRRHFDPEGGSPYWLARAADLPFDPRDITRYDELTSFGPFPLDVLRETDPTALVPRSVPRPLTGRIWESGGTTGSPCRVFYTEQMILHRGVWRRWSFVTEGFEPERRWLHATPTGPHLIGHGAWEISELYASLVYGIDMDPRWVKRLIRAGRLKDAADYTDHLLEQISTVLATQPVDYLNTTPALFAALSRRHPDLAGRLAGARLSGTQLSGDMYREFVEVLGGGPCGVSYGNTFGNAASLPAEREGDLLPYVPNYPQVTMAVVDKGDWRRTVGYGEGGQVRLTVLHDDLFLPNVLERDQAVRYDTGDGWPCDGVANVRPLQIAQSAPEGLY</sequence>
<dbReference type="EMBL" id="JALKFT010000054">
    <property type="protein sequence ID" value="MCK9878953.1"/>
    <property type="molecule type" value="Genomic_DNA"/>
</dbReference>
<organism evidence="1 2">
    <name type="scientific">Frankia umida</name>
    <dbReference type="NCBI Taxonomy" id="573489"/>
    <lineage>
        <taxon>Bacteria</taxon>
        <taxon>Bacillati</taxon>
        <taxon>Actinomycetota</taxon>
        <taxon>Actinomycetes</taxon>
        <taxon>Frankiales</taxon>
        <taxon>Frankiaceae</taxon>
        <taxon>Frankia</taxon>
    </lineage>
</organism>
<gene>
    <name evidence="1" type="ORF">MXD59_24880</name>
</gene>
<keyword evidence="2" id="KW-1185">Reference proteome</keyword>
<dbReference type="RefSeq" id="WP_248827010.1">
    <property type="nucleotide sequence ID" value="NZ_JALKFT010000054.1"/>
</dbReference>
<evidence type="ECO:0000313" key="2">
    <source>
        <dbReference type="Proteomes" id="UP001201873"/>
    </source>
</evidence>
<reference evidence="1 2" key="1">
    <citation type="submission" date="2022-04" db="EMBL/GenBank/DDBJ databases">
        <title>Genome diversity in the genus Frankia.</title>
        <authorList>
            <person name="Carlos-Shanley C."/>
            <person name="Hahn D."/>
        </authorList>
    </citation>
    <scope>NUCLEOTIDE SEQUENCE [LARGE SCALE GENOMIC DNA]</scope>
    <source>
        <strain evidence="1 2">Ag45/Mut15</strain>
    </source>
</reference>
<dbReference type="Gene3D" id="3.40.50.12780">
    <property type="entry name" value="N-terminal domain of ligase-like"/>
    <property type="match status" value="1"/>
</dbReference>
<proteinExistence type="predicted"/>
<accession>A0ABT0K5A1</accession>
<dbReference type="InterPro" id="IPR042099">
    <property type="entry name" value="ANL_N_sf"/>
</dbReference>
<comment type="caution">
    <text evidence="1">The sequence shown here is derived from an EMBL/GenBank/DDBJ whole genome shotgun (WGS) entry which is preliminary data.</text>
</comment>
<evidence type="ECO:0000313" key="1">
    <source>
        <dbReference type="EMBL" id="MCK9878953.1"/>
    </source>
</evidence>
<evidence type="ECO:0008006" key="3">
    <source>
        <dbReference type="Google" id="ProtNLM"/>
    </source>
</evidence>
<name>A0ABT0K5A1_9ACTN</name>